<evidence type="ECO:0000313" key="2">
    <source>
        <dbReference type="EMBL" id="CAH9094652.1"/>
    </source>
</evidence>
<comment type="caution">
    <text evidence="2">The sequence shown here is derived from an EMBL/GenBank/DDBJ whole genome shotgun (WGS) entry which is preliminary data.</text>
</comment>
<dbReference type="OrthoDB" id="1102090at2759"/>
<feature type="domain" description="Zinc finger PMZ-type" evidence="1">
    <location>
        <begin position="152"/>
        <end position="179"/>
    </location>
</feature>
<dbReference type="InterPro" id="IPR006564">
    <property type="entry name" value="Znf_PMZ"/>
</dbReference>
<dbReference type="Proteomes" id="UP001152484">
    <property type="component" value="Unassembled WGS sequence"/>
</dbReference>
<reference evidence="2" key="1">
    <citation type="submission" date="2022-07" db="EMBL/GenBank/DDBJ databases">
        <authorList>
            <person name="Macas J."/>
            <person name="Novak P."/>
            <person name="Neumann P."/>
        </authorList>
    </citation>
    <scope>NUCLEOTIDE SEQUENCE</scope>
</reference>
<organism evidence="2 3">
    <name type="scientific">Cuscuta europaea</name>
    <name type="common">European dodder</name>
    <dbReference type="NCBI Taxonomy" id="41803"/>
    <lineage>
        <taxon>Eukaryota</taxon>
        <taxon>Viridiplantae</taxon>
        <taxon>Streptophyta</taxon>
        <taxon>Embryophyta</taxon>
        <taxon>Tracheophyta</taxon>
        <taxon>Spermatophyta</taxon>
        <taxon>Magnoliopsida</taxon>
        <taxon>eudicotyledons</taxon>
        <taxon>Gunneridae</taxon>
        <taxon>Pentapetalae</taxon>
        <taxon>asterids</taxon>
        <taxon>lamiids</taxon>
        <taxon>Solanales</taxon>
        <taxon>Convolvulaceae</taxon>
        <taxon>Cuscuteae</taxon>
        <taxon>Cuscuta</taxon>
        <taxon>Cuscuta subgen. Cuscuta</taxon>
    </lineage>
</organism>
<sequence>MVLKKLFWQCAKSTSEPQLQASLSELGKVDVAAGTELRKYALKFWCKAFFKTDVKRDSVDNNLFEAFNSTLVQFRDKPLIPMLECMRVAMMKRVAKKKKYVKKWPGAFGPLIMKKLNKNILSSQGWNVDFNGDDGYKIKKGRSQFKVGLNARTCACRRWDLTGIPRCHAICAILDEGEDPEVYVHSCYSKEMYVITYS</sequence>
<dbReference type="PANTHER" id="PTHR31973">
    <property type="entry name" value="POLYPROTEIN, PUTATIVE-RELATED"/>
    <property type="match status" value="1"/>
</dbReference>
<dbReference type="EMBL" id="CAMAPE010000031">
    <property type="protein sequence ID" value="CAH9094652.1"/>
    <property type="molecule type" value="Genomic_DNA"/>
</dbReference>
<dbReference type="GO" id="GO:0008270">
    <property type="term" value="F:zinc ion binding"/>
    <property type="evidence" value="ECO:0007669"/>
    <property type="project" value="InterPro"/>
</dbReference>
<keyword evidence="3" id="KW-1185">Reference proteome</keyword>
<proteinExistence type="predicted"/>
<name>A0A9P1EBT3_CUSEU</name>
<accession>A0A9P1EBT3</accession>
<evidence type="ECO:0000313" key="3">
    <source>
        <dbReference type="Proteomes" id="UP001152484"/>
    </source>
</evidence>
<dbReference type="AlphaFoldDB" id="A0A9P1EBT3"/>
<evidence type="ECO:0000259" key="1">
    <source>
        <dbReference type="SMART" id="SM00575"/>
    </source>
</evidence>
<dbReference type="PANTHER" id="PTHR31973:SF187">
    <property type="entry name" value="MUTATOR TRANSPOSASE MUDRA PROTEIN"/>
    <property type="match status" value="1"/>
</dbReference>
<dbReference type="SMART" id="SM00575">
    <property type="entry name" value="ZnF_PMZ"/>
    <property type="match status" value="1"/>
</dbReference>
<gene>
    <name evidence="2" type="ORF">CEURO_LOCUS12842</name>
</gene>
<protein>
    <recommendedName>
        <fullName evidence="1">Zinc finger PMZ-type domain-containing protein</fullName>
    </recommendedName>
</protein>